<keyword evidence="7" id="KW-0401">Integrin</keyword>
<keyword evidence="6 11" id="KW-1133">Transmembrane helix</keyword>
<keyword evidence="4 11" id="KW-0812">Transmembrane</keyword>
<protein>
    <recommendedName>
        <fullName evidence="13">Integrin beta epidermal growth factor-like domain-containing protein</fullName>
    </recommendedName>
</protein>
<keyword evidence="8 11" id="KW-0472">Membrane</keyword>
<sequence length="451" mass="49909">MRTMAGFVFFSVVMVASLLPQVFAINCLNVSLENIMNCNDCIRCGGYWCNKPREKNSEHCSAHVNDNWCPGVEEVPAVAQESVPSTLTSLGRYPVTAKVDKSSPRISYNYEWTVATKPNVHITVLNTTQTDNVQIFEKTDCSNGKCITHLSVQPETNFCLPDSGKFEFVNMKIRVDNVTEDATVKYHVPCACACSDKVERNSPTCNKNGDFSCGVCSCKRGWSGKFCDIKEQPKCDDRRGDLQCTNPYKDYVECSGNGYCGPCDSCICYDDREGSQYFQTDNFCADLCMTIASMCEPCLRDKPLGKCADCSYLTIQAYNRSLLEQRDDYNRKVWVKCTEKIDECNYNYAAMRDANDDIYVMKISNCNAISEAVAGGGVNPTLPIVLGVIALVAAATAVAGYMFWKARNAPLPLAASQYQELDGPEGSTGINPLYKSPTSSYNNPMWKGAKV</sequence>
<evidence type="ECO:0000256" key="6">
    <source>
        <dbReference type="ARBA" id="ARBA00022989"/>
    </source>
</evidence>
<keyword evidence="15" id="KW-1185">Reference proteome</keyword>
<evidence type="ECO:0000256" key="11">
    <source>
        <dbReference type="SAM" id="Phobius"/>
    </source>
</evidence>
<feature type="transmembrane region" description="Helical" evidence="11">
    <location>
        <begin position="384"/>
        <end position="404"/>
    </location>
</feature>
<dbReference type="PANTHER" id="PTHR10082:SF36">
    <property type="entry name" value="INTEGRIN BETA-7"/>
    <property type="match status" value="1"/>
</dbReference>
<evidence type="ECO:0000256" key="8">
    <source>
        <dbReference type="ARBA" id="ARBA00023136"/>
    </source>
</evidence>
<evidence type="ECO:0000259" key="13">
    <source>
        <dbReference type="Pfam" id="PF18372"/>
    </source>
</evidence>
<evidence type="ECO:0000256" key="7">
    <source>
        <dbReference type="ARBA" id="ARBA00023037"/>
    </source>
</evidence>
<accession>A0ABN8L6A2</accession>
<dbReference type="PANTHER" id="PTHR10082">
    <property type="entry name" value="INTEGRIN BETA SUBUNIT"/>
    <property type="match status" value="1"/>
</dbReference>
<gene>
    <name evidence="14" type="ORF">CHILSU_LOCUS7986</name>
</gene>
<reference evidence="14" key="1">
    <citation type="submission" date="2021-12" db="EMBL/GenBank/DDBJ databases">
        <authorList>
            <person name="King R."/>
        </authorList>
    </citation>
    <scope>NUCLEOTIDE SEQUENCE</scope>
</reference>
<evidence type="ECO:0000256" key="5">
    <source>
        <dbReference type="ARBA" id="ARBA00022737"/>
    </source>
</evidence>
<organism evidence="14 15">
    <name type="scientific">Chilo suppressalis</name>
    <name type="common">Asiatic rice borer moth</name>
    <dbReference type="NCBI Taxonomy" id="168631"/>
    <lineage>
        <taxon>Eukaryota</taxon>
        <taxon>Metazoa</taxon>
        <taxon>Ecdysozoa</taxon>
        <taxon>Arthropoda</taxon>
        <taxon>Hexapoda</taxon>
        <taxon>Insecta</taxon>
        <taxon>Pterygota</taxon>
        <taxon>Neoptera</taxon>
        <taxon>Endopterygota</taxon>
        <taxon>Lepidoptera</taxon>
        <taxon>Glossata</taxon>
        <taxon>Ditrysia</taxon>
        <taxon>Pyraloidea</taxon>
        <taxon>Crambidae</taxon>
        <taxon>Crambinae</taxon>
        <taxon>Chilo</taxon>
    </lineage>
</organism>
<feature type="domain" description="Integrin beta epidermal growth factor-like" evidence="13">
    <location>
        <begin position="194"/>
        <end position="222"/>
    </location>
</feature>
<evidence type="ECO:0000256" key="4">
    <source>
        <dbReference type="ARBA" id="ARBA00022692"/>
    </source>
</evidence>
<dbReference type="EMBL" id="OU963896">
    <property type="protein sequence ID" value="CAH2988523.1"/>
    <property type="molecule type" value="Genomic_DNA"/>
</dbReference>
<evidence type="ECO:0000256" key="10">
    <source>
        <dbReference type="ARBA" id="ARBA00023180"/>
    </source>
</evidence>
<comment type="subcellular location">
    <subcellularLocation>
        <location evidence="1">Membrane</location>
        <topology evidence="1">Single-pass type I membrane protein</topology>
    </subcellularLocation>
</comment>
<keyword evidence="12" id="KW-0732">Signal</keyword>
<feature type="signal peptide" evidence="12">
    <location>
        <begin position="1"/>
        <end position="24"/>
    </location>
</feature>
<evidence type="ECO:0000256" key="1">
    <source>
        <dbReference type="ARBA" id="ARBA00004479"/>
    </source>
</evidence>
<dbReference type="Pfam" id="PF18372">
    <property type="entry name" value="I-EGF_1"/>
    <property type="match status" value="1"/>
</dbReference>
<evidence type="ECO:0000313" key="14">
    <source>
        <dbReference type="EMBL" id="CAH2988523.1"/>
    </source>
</evidence>
<evidence type="ECO:0000256" key="2">
    <source>
        <dbReference type="ARBA" id="ARBA00007449"/>
    </source>
</evidence>
<keyword evidence="5" id="KW-0677">Repeat</keyword>
<evidence type="ECO:0000256" key="3">
    <source>
        <dbReference type="ARBA" id="ARBA00022536"/>
    </source>
</evidence>
<name>A0ABN8L6A2_CHISP</name>
<dbReference type="InterPro" id="IPR015812">
    <property type="entry name" value="Integrin_bsu"/>
</dbReference>
<feature type="chain" id="PRO_5045784625" description="Integrin beta epidermal growth factor-like domain-containing protein" evidence="12">
    <location>
        <begin position="25"/>
        <end position="451"/>
    </location>
</feature>
<evidence type="ECO:0000256" key="12">
    <source>
        <dbReference type="SAM" id="SignalP"/>
    </source>
</evidence>
<keyword evidence="9" id="KW-1015">Disulfide bond</keyword>
<comment type="similarity">
    <text evidence="2">Belongs to the integrin beta chain family.</text>
</comment>
<evidence type="ECO:0000256" key="9">
    <source>
        <dbReference type="ARBA" id="ARBA00023157"/>
    </source>
</evidence>
<proteinExistence type="inferred from homology"/>
<keyword evidence="10" id="KW-0325">Glycoprotein</keyword>
<evidence type="ECO:0000313" key="15">
    <source>
        <dbReference type="Proteomes" id="UP001153292"/>
    </source>
</evidence>
<dbReference type="InterPro" id="IPR040622">
    <property type="entry name" value="EGF_integrin_1"/>
</dbReference>
<keyword evidence="3" id="KW-0245">EGF-like domain</keyword>
<dbReference type="Proteomes" id="UP001153292">
    <property type="component" value="Chromosome 3"/>
</dbReference>
<dbReference type="Gene3D" id="2.60.40.1510">
    <property type="entry name" value="ntegrin, alpha v. Chain A, domain 3"/>
    <property type="match status" value="1"/>
</dbReference>